<proteinExistence type="predicted"/>
<protein>
    <recommendedName>
        <fullName evidence="3">Glycosyltransferase 2-like domain-containing protein</fullName>
    </recommendedName>
</protein>
<sequence>MTNTTKNFCFCTLAFNRPYRMMAKELASDLEKYAPGFKIIVGNDNPQDFKNCKNVISYYQKQQGILHCYNDKRFAIAHALSLFDIAIFIDADTRIQEKIPTEITKFIGVQGVYKNLIEHTQKYRPDRLDIVKKLASKLNINLSEVSYFGESLLMFSNQDNQSYKFVENWGKIGKYLELNGIHSGEGITIGLAAFQMGWQPLKTPEWEKLNHIAQHIDASLTVKKNGWQQLQRRLGYHYRLNKERLLALKDFDFYYG</sequence>
<evidence type="ECO:0000313" key="1">
    <source>
        <dbReference type="EMBL" id="EAZ93000.1"/>
    </source>
</evidence>
<name>A3IK11_9CHRO</name>
<dbReference type="OrthoDB" id="479717at2"/>
<evidence type="ECO:0000313" key="2">
    <source>
        <dbReference type="Proteomes" id="UP000003781"/>
    </source>
</evidence>
<evidence type="ECO:0008006" key="3">
    <source>
        <dbReference type="Google" id="ProtNLM"/>
    </source>
</evidence>
<dbReference type="Proteomes" id="UP000003781">
    <property type="component" value="Unassembled WGS sequence"/>
</dbReference>
<organism evidence="1 2">
    <name type="scientific">Crocosphaera chwakensis CCY0110</name>
    <dbReference type="NCBI Taxonomy" id="391612"/>
    <lineage>
        <taxon>Bacteria</taxon>
        <taxon>Bacillati</taxon>
        <taxon>Cyanobacteriota</taxon>
        <taxon>Cyanophyceae</taxon>
        <taxon>Oscillatoriophycideae</taxon>
        <taxon>Chroococcales</taxon>
        <taxon>Aphanothecaceae</taxon>
        <taxon>Crocosphaera</taxon>
        <taxon>Crocosphaera chwakensis</taxon>
    </lineage>
</organism>
<dbReference type="RefSeq" id="WP_008273668.1">
    <property type="nucleotide sequence ID" value="NZ_AAXW01000003.1"/>
</dbReference>
<keyword evidence="2" id="KW-1185">Reference proteome</keyword>
<dbReference type="AlphaFoldDB" id="A3IK11"/>
<dbReference type="eggNOG" id="ENOG502ZAET">
    <property type="taxonomic scope" value="Bacteria"/>
</dbReference>
<comment type="caution">
    <text evidence="1">The sequence shown here is derived from an EMBL/GenBank/DDBJ whole genome shotgun (WGS) entry which is preliminary data.</text>
</comment>
<gene>
    <name evidence="1" type="ORF">CY0110_02989</name>
</gene>
<dbReference type="EMBL" id="AAXW01000003">
    <property type="protein sequence ID" value="EAZ93000.1"/>
    <property type="molecule type" value="Genomic_DNA"/>
</dbReference>
<accession>A3IK11</accession>
<reference evidence="1 2" key="1">
    <citation type="submission" date="2007-03" db="EMBL/GenBank/DDBJ databases">
        <authorList>
            <person name="Stal L."/>
            <person name="Ferriera S."/>
            <person name="Johnson J."/>
            <person name="Kravitz S."/>
            <person name="Beeson K."/>
            <person name="Sutton G."/>
            <person name="Rogers Y.-H."/>
            <person name="Friedman R."/>
            <person name="Frazier M."/>
            <person name="Venter J.C."/>
        </authorList>
    </citation>
    <scope>NUCLEOTIDE SEQUENCE [LARGE SCALE GENOMIC DNA]</scope>
    <source>
        <strain evidence="1 2">CCY0110</strain>
    </source>
</reference>